<dbReference type="AlphaFoldDB" id="A0A0P7BIY9"/>
<gene>
    <name evidence="1" type="ORF">AK830_g5494</name>
</gene>
<protein>
    <recommendedName>
        <fullName evidence="3">MADS-box domain-containing protein</fullName>
    </recommendedName>
</protein>
<dbReference type="OrthoDB" id="4733165at2759"/>
<evidence type="ECO:0000313" key="1">
    <source>
        <dbReference type="EMBL" id="KPM41099.1"/>
    </source>
</evidence>
<keyword evidence="2" id="KW-1185">Reference proteome</keyword>
<name>A0A0P7BIY9_9HYPO</name>
<sequence>MGNPKLTRRRRRTDTLKKKVREYSDIFGVDVAIVLQDRSTLQRQIFTFSDDPDWDIAPNEPAQPMESAALNVGWTAWNEVDRLKERFRRLNLECPP</sequence>
<evidence type="ECO:0000313" key="2">
    <source>
        <dbReference type="Proteomes" id="UP000050424"/>
    </source>
</evidence>
<comment type="caution">
    <text evidence="1">The sequence shown here is derived from an EMBL/GenBank/DDBJ whole genome shotgun (WGS) entry which is preliminary data.</text>
</comment>
<organism evidence="1 2">
    <name type="scientific">Neonectria ditissima</name>
    <dbReference type="NCBI Taxonomy" id="78410"/>
    <lineage>
        <taxon>Eukaryota</taxon>
        <taxon>Fungi</taxon>
        <taxon>Dikarya</taxon>
        <taxon>Ascomycota</taxon>
        <taxon>Pezizomycotina</taxon>
        <taxon>Sordariomycetes</taxon>
        <taxon>Hypocreomycetidae</taxon>
        <taxon>Hypocreales</taxon>
        <taxon>Nectriaceae</taxon>
        <taxon>Neonectria</taxon>
    </lineage>
</organism>
<proteinExistence type="predicted"/>
<reference evidence="1 2" key="1">
    <citation type="submission" date="2015-09" db="EMBL/GenBank/DDBJ databases">
        <title>Draft genome of a European isolate of the apple canker pathogen Neonectria ditissima.</title>
        <authorList>
            <person name="Gomez-Cortecero A."/>
            <person name="Harrison R.J."/>
            <person name="Armitage A.D."/>
        </authorList>
    </citation>
    <scope>NUCLEOTIDE SEQUENCE [LARGE SCALE GENOMIC DNA]</scope>
    <source>
        <strain evidence="1 2">R09/05</strain>
    </source>
</reference>
<dbReference type="Proteomes" id="UP000050424">
    <property type="component" value="Unassembled WGS sequence"/>
</dbReference>
<evidence type="ECO:0008006" key="3">
    <source>
        <dbReference type="Google" id="ProtNLM"/>
    </source>
</evidence>
<accession>A0A0P7BIY9</accession>
<dbReference type="EMBL" id="LKCW01000071">
    <property type="protein sequence ID" value="KPM41099.1"/>
    <property type="molecule type" value="Genomic_DNA"/>
</dbReference>